<evidence type="ECO:0000259" key="4">
    <source>
        <dbReference type="SMART" id="SM00382"/>
    </source>
</evidence>
<dbReference type="PANTHER" id="PTHR30050:SF4">
    <property type="entry name" value="ATP-BINDING PROTEIN RV3427C IN INSERTION SEQUENCE-RELATED"/>
    <property type="match status" value="1"/>
</dbReference>
<dbReference type="InterPro" id="IPR027417">
    <property type="entry name" value="P-loop_NTPase"/>
</dbReference>
<dbReference type="GO" id="GO:0006260">
    <property type="term" value="P:DNA replication"/>
    <property type="evidence" value="ECO:0007669"/>
    <property type="project" value="TreeGrafter"/>
</dbReference>
<dbReference type="InterPro" id="IPR047661">
    <property type="entry name" value="IstB"/>
</dbReference>
<dbReference type="GO" id="GO:0005524">
    <property type="term" value="F:ATP binding"/>
    <property type="evidence" value="ECO:0007669"/>
    <property type="project" value="UniProtKB-KW"/>
</dbReference>
<dbReference type="EMBL" id="AZTB01000037">
    <property type="protein sequence ID" value="KGG80150.1"/>
    <property type="molecule type" value="Genomic_DNA"/>
</dbReference>
<dbReference type="AlphaFoldDB" id="A0A096BG46"/>
<dbReference type="RefSeq" id="WP_035163749.1">
    <property type="nucleotide sequence ID" value="NZ_AZTB01000037.1"/>
</dbReference>
<dbReference type="SMART" id="SM00382">
    <property type="entry name" value="AAA"/>
    <property type="match status" value="1"/>
</dbReference>
<keyword evidence="3" id="KW-0067">ATP-binding</keyword>
<dbReference type="Pfam" id="PF01695">
    <property type="entry name" value="IstB_IS21"/>
    <property type="match status" value="1"/>
</dbReference>
<reference evidence="5 6" key="1">
    <citation type="submission" date="2013-12" db="EMBL/GenBank/DDBJ databases">
        <title>Draft genome sequence of Caloranaerobacter sp. H53214.</title>
        <authorList>
            <person name="Jiang L.J."/>
            <person name="Shao Z.Z."/>
            <person name="Long M.N."/>
        </authorList>
    </citation>
    <scope>NUCLEOTIDE SEQUENCE [LARGE SCALE GENOMIC DNA]</scope>
    <source>
        <strain evidence="5 6">H53214</strain>
    </source>
</reference>
<evidence type="ECO:0000256" key="1">
    <source>
        <dbReference type="ARBA" id="ARBA00008059"/>
    </source>
</evidence>
<keyword evidence="2" id="KW-0547">Nucleotide-binding</keyword>
<comment type="similarity">
    <text evidence="1">Belongs to the IS21/IS1162 putative ATP-binding protein family.</text>
</comment>
<dbReference type="STRING" id="1156417.Y919_07795"/>
<protein>
    <submittedName>
        <fullName evidence="5">Transposase</fullName>
    </submittedName>
</protein>
<accession>A0A096BG46</accession>
<dbReference type="PANTHER" id="PTHR30050">
    <property type="entry name" value="CHROMOSOMAL REPLICATION INITIATOR PROTEIN DNAA"/>
    <property type="match status" value="1"/>
</dbReference>
<proteinExistence type="inferred from homology"/>
<gene>
    <name evidence="5" type="ORF">Y919_07795</name>
</gene>
<dbReference type="NCBIfam" id="NF038214">
    <property type="entry name" value="IS21_help_AAA"/>
    <property type="match status" value="1"/>
</dbReference>
<dbReference type="SUPFAM" id="SSF52540">
    <property type="entry name" value="P-loop containing nucleoside triphosphate hydrolases"/>
    <property type="match status" value="1"/>
</dbReference>
<dbReference type="Gene3D" id="3.40.50.300">
    <property type="entry name" value="P-loop containing nucleotide triphosphate hydrolases"/>
    <property type="match status" value="1"/>
</dbReference>
<dbReference type="InterPro" id="IPR028350">
    <property type="entry name" value="DNAC/IstB-like"/>
</dbReference>
<comment type="caution">
    <text evidence="5">The sequence shown here is derived from an EMBL/GenBank/DDBJ whole genome shotgun (WGS) entry which is preliminary data.</text>
</comment>
<dbReference type="Proteomes" id="UP000029622">
    <property type="component" value="Unassembled WGS sequence"/>
</dbReference>
<dbReference type="PIRSF" id="PIRSF003073">
    <property type="entry name" value="DNAC_TnpB_IstB"/>
    <property type="match status" value="1"/>
</dbReference>
<dbReference type="InterPro" id="IPR003593">
    <property type="entry name" value="AAA+_ATPase"/>
</dbReference>
<dbReference type="InterPro" id="IPR002611">
    <property type="entry name" value="IstB_ATP-bd"/>
</dbReference>
<dbReference type="CDD" id="cd00009">
    <property type="entry name" value="AAA"/>
    <property type="match status" value="1"/>
</dbReference>
<name>A0A096BG46_9FIRM</name>
<sequence length="252" mass="29184">MSTYTALLNNLEELKLHQIKENLDTYIDLITNKEKTVVDALYELTKLEIKLKEEKATNACVKVANFPFIKTLDDFDFTFQPSINQDKIRDLHTLRFLEKKENVLFLGNSGVGKTHLSVSIGIAAAKKRNSTYFINCHDLLLNLKKAHLENRLEARLKHYAKYKLLIIDEIGYLPISKEEANMFFQLINKRYEKSSTIITTNKEFSKWHEIFGDVTIANAILDRLLHHSTVEKITGKSYRVKDKIFTSNSKNN</sequence>
<evidence type="ECO:0000313" key="6">
    <source>
        <dbReference type="Proteomes" id="UP000029622"/>
    </source>
</evidence>
<evidence type="ECO:0000313" key="5">
    <source>
        <dbReference type="EMBL" id="KGG80150.1"/>
    </source>
</evidence>
<feature type="domain" description="AAA+ ATPase" evidence="4">
    <location>
        <begin position="99"/>
        <end position="231"/>
    </location>
</feature>
<organism evidence="5 6">
    <name type="scientific">Caloranaerobacter azorensis H53214</name>
    <dbReference type="NCBI Taxonomy" id="1156417"/>
    <lineage>
        <taxon>Bacteria</taxon>
        <taxon>Bacillati</taxon>
        <taxon>Bacillota</taxon>
        <taxon>Tissierellia</taxon>
        <taxon>Tissierellales</taxon>
        <taxon>Thermohalobacteraceae</taxon>
        <taxon>Caloranaerobacter</taxon>
    </lineage>
</organism>
<evidence type="ECO:0000256" key="2">
    <source>
        <dbReference type="ARBA" id="ARBA00022741"/>
    </source>
</evidence>
<evidence type="ECO:0000256" key="3">
    <source>
        <dbReference type="ARBA" id="ARBA00022840"/>
    </source>
</evidence>